<dbReference type="InterPro" id="IPR029063">
    <property type="entry name" value="SAM-dependent_MTases_sf"/>
</dbReference>
<gene>
    <name evidence="2" type="ORF">M3N64_07205</name>
</gene>
<dbReference type="Proteomes" id="UP001203004">
    <property type="component" value="Unassembled WGS sequence"/>
</dbReference>
<keyword evidence="2" id="KW-0489">Methyltransferase</keyword>
<dbReference type="CDD" id="cd02440">
    <property type="entry name" value="AdoMet_MTases"/>
    <property type="match status" value="1"/>
</dbReference>
<dbReference type="RefSeq" id="WP_249100330.1">
    <property type="nucleotide sequence ID" value="NZ_JAMAST010000006.1"/>
</dbReference>
<sequence>MNRKENNKEAAWQEAILHAWQLIEKEKIPATIEGLSALKLQGCAVHCDHAVRISVQWDALAILHKTMREQGASEIVNTKRAASFTFQSLQCKVTIIGYFGTVIRTDPDRLFISIGAARLAVKSFGFFLRTLQKNDPIREAVKLRLKEMQYKDSGINGQAWNHEAYQAWINRFGTPDEAAKKIRRDPEGKLGSMASYFQNVKGKKIINLLGSNGGKALALALMGAQVTIVDIASENAAYAQNVASALRMPVEYIVCDVLQLPLERHSERYDYVFMELGILHYFVDLEPLAALVFHLLKPGGQFIIQEFHPVSTKLVTTKGKRQIVYGNYFDQSLRRQRVAYSKHLQSELRKEEEIQAVSLREWTLGEIITAFAESGLIVQRLDEAPNMKIADIGLPKLFTLVCSK</sequence>
<keyword evidence="2" id="KW-0808">Transferase</keyword>
<dbReference type="Gene3D" id="3.40.50.150">
    <property type="entry name" value="Vaccinia Virus protein VP39"/>
    <property type="match status" value="1"/>
</dbReference>
<comment type="caution">
    <text evidence="2">The sequence shown here is derived from an EMBL/GenBank/DDBJ whole genome shotgun (WGS) entry which is preliminary data.</text>
</comment>
<dbReference type="SUPFAM" id="SSF53335">
    <property type="entry name" value="S-adenosyl-L-methionine-dependent methyltransferases"/>
    <property type="match status" value="1"/>
</dbReference>
<dbReference type="InterPro" id="IPR013216">
    <property type="entry name" value="Methyltransf_11"/>
</dbReference>
<name>A0ABT0MA34_9BACL</name>
<proteinExistence type="predicted"/>
<organism evidence="2 3">
    <name type="scientific">Sporolactobacillus mangiferae</name>
    <dbReference type="NCBI Taxonomy" id="2940498"/>
    <lineage>
        <taxon>Bacteria</taxon>
        <taxon>Bacillati</taxon>
        <taxon>Bacillota</taxon>
        <taxon>Bacilli</taxon>
        <taxon>Bacillales</taxon>
        <taxon>Sporolactobacillaceae</taxon>
        <taxon>Sporolactobacillus</taxon>
    </lineage>
</organism>
<dbReference type="EMBL" id="JAMAST010000006">
    <property type="protein sequence ID" value="MCL1631736.1"/>
    <property type="molecule type" value="Genomic_DNA"/>
</dbReference>
<feature type="domain" description="Methyltransferase type 11" evidence="1">
    <location>
        <begin position="212"/>
        <end position="304"/>
    </location>
</feature>
<protein>
    <submittedName>
        <fullName evidence="2">Class I SAM-dependent methyltransferase</fullName>
    </submittedName>
</protein>
<dbReference type="GO" id="GO:0032259">
    <property type="term" value="P:methylation"/>
    <property type="evidence" value="ECO:0007669"/>
    <property type="project" value="UniProtKB-KW"/>
</dbReference>
<accession>A0ABT0MA34</accession>
<dbReference type="Pfam" id="PF08241">
    <property type="entry name" value="Methyltransf_11"/>
    <property type="match status" value="1"/>
</dbReference>
<evidence type="ECO:0000259" key="1">
    <source>
        <dbReference type="Pfam" id="PF08241"/>
    </source>
</evidence>
<dbReference type="GO" id="GO:0008168">
    <property type="term" value="F:methyltransferase activity"/>
    <property type="evidence" value="ECO:0007669"/>
    <property type="project" value="UniProtKB-KW"/>
</dbReference>
<evidence type="ECO:0000313" key="3">
    <source>
        <dbReference type="Proteomes" id="UP001203004"/>
    </source>
</evidence>
<reference evidence="2 3" key="1">
    <citation type="submission" date="2022-05" db="EMBL/GenBank/DDBJ databases">
        <title>Sporolactobacillus sp nov CPB3-1, isolated from tree bark (Mangifera indica L.).</title>
        <authorList>
            <person name="Phuengjayaem S."/>
            <person name="Tanasupawat S."/>
        </authorList>
    </citation>
    <scope>NUCLEOTIDE SEQUENCE [LARGE SCALE GENOMIC DNA]</scope>
    <source>
        <strain evidence="2 3">CPB3-1</strain>
    </source>
</reference>
<keyword evidence="3" id="KW-1185">Reference proteome</keyword>
<evidence type="ECO:0000313" key="2">
    <source>
        <dbReference type="EMBL" id="MCL1631736.1"/>
    </source>
</evidence>